<name>A0A917F973_9HYPH</name>
<sequence>MRPAPLTFRSFLRQILTLFPVPDSLEDERRMSDFSSAQWFYGENGVQKGPYSTPQMTALMEAGVVTGQTLVWTEDMPGWAPLAETPLASAHTTAGAPPPLGAGGGYAGGGYAGGGYSGSAYGHGAYGAAGWAPPPSVDMKDAILTAFNKYATFSGRASRSEFWYFLLFTTVVGFALGLVDLGLTRGDFSPLSNLFSLAVLLPSIAQSVRRLHDCDRSGWWVLLALVPLVGIIVLIVFWAQRGTAGPNRFG</sequence>
<organism evidence="3 4">
    <name type="scientific">Azorhizobium oxalatiphilum</name>
    <dbReference type="NCBI Taxonomy" id="980631"/>
    <lineage>
        <taxon>Bacteria</taxon>
        <taxon>Pseudomonadati</taxon>
        <taxon>Pseudomonadota</taxon>
        <taxon>Alphaproteobacteria</taxon>
        <taxon>Hyphomicrobiales</taxon>
        <taxon>Xanthobacteraceae</taxon>
        <taxon>Azorhizobium</taxon>
    </lineage>
</organism>
<dbReference type="EMBL" id="BMCT01000002">
    <property type="protein sequence ID" value="GGF61787.1"/>
    <property type="molecule type" value="Genomic_DNA"/>
</dbReference>
<comment type="caution">
    <text evidence="3">The sequence shown here is derived from an EMBL/GenBank/DDBJ whole genome shotgun (WGS) entry which is preliminary data.</text>
</comment>
<dbReference type="AlphaFoldDB" id="A0A917F973"/>
<dbReference type="InterPro" id="IPR025640">
    <property type="entry name" value="GYF_2"/>
</dbReference>
<reference evidence="3" key="1">
    <citation type="journal article" date="2014" name="Int. J. Syst. Evol. Microbiol.">
        <title>Complete genome sequence of Corynebacterium casei LMG S-19264T (=DSM 44701T), isolated from a smear-ripened cheese.</title>
        <authorList>
            <consortium name="US DOE Joint Genome Institute (JGI-PGF)"/>
            <person name="Walter F."/>
            <person name="Albersmeier A."/>
            <person name="Kalinowski J."/>
            <person name="Ruckert C."/>
        </authorList>
    </citation>
    <scope>NUCLEOTIDE SEQUENCE</scope>
    <source>
        <strain evidence="3">CCM 7897</strain>
    </source>
</reference>
<dbReference type="Proteomes" id="UP000606044">
    <property type="component" value="Unassembled WGS sequence"/>
</dbReference>
<keyword evidence="1" id="KW-0812">Transmembrane</keyword>
<gene>
    <name evidence="3" type="ORF">GCM10007301_21910</name>
</gene>
<evidence type="ECO:0000259" key="2">
    <source>
        <dbReference type="Pfam" id="PF14237"/>
    </source>
</evidence>
<dbReference type="PANTHER" id="PTHR34980:SF2">
    <property type="entry name" value="INNER MEMBRANE PROTEIN YHAH-RELATED"/>
    <property type="match status" value="1"/>
</dbReference>
<protein>
    <recommendedName>
        <fullName evidence="2">GYF domain-containing protein</fullName>
    </recommendedName>
</protein>
<evidence type="ECO:0000313" key="4">
    <source>
        <dbReference type="Proteomes" id="UP000606044"/>
    </source>
</evidence>
<dbReference type="Pfam" id="PF14237">
    <property type="entry name" value="GYF_2"/>
    <property type="match status" value="1"/>
</dbReference>
<accession>A0A917F973</accession>
<proteinExistence type="predicted"/>
<feature type="transmembrane region" description="Helical" evidence="1">
    <location>
        <begin position="220"/>
        <end position="239"/>
    </location>
</feature>
<keyword evidence="1" id="KW-1133">Transmembrane helix</keyword>
<dbReference type="GO" id="GO:0005886">
    <property type="term" value="C:plasma membrane"/>
    <property type="evidence" value="ECO:0007669"/>
    <property type="project" value="TreeGrafter"/>
</dbReference>
<keyword evidence="1" id="KW-0472">Membrane</keyword>
<dbReference type="InterPro" id="IPR008523">
    <property type="entry name" value="DUF805"/>
</dbReference>
<dbReference type="Pfam" id="PF05656">
    <property type="entry name" value="DUF805"/>
    <property type="match status" value="1"/>
</dbReference>
<reference evidence="3" key="2">
    <citation type="submission" date="2020-09" db="EMBL/GenBank/DDBJ databases">
        <authorList>
            <person name="Sun Q."/>
            <person name="Sedlacek I."/>
        </authorList>
    </citation>
    <scope>NUCLEOTIDE SEQUENCE</scope>
    <source>
        <strain evidence="3">CCM 7897</strain>
    </source>
</reference>
<feature type="domain" description="GYF" evidence="2">
    <location>
        <begin position="39"/>
        <end position="86"/>
    </location>
</feature>
<dbReference type="InterPro" id="IPR035445">
    <property type="entry name" value="GYF-like_dom_sf"/>
</dbReference>
<feature type="transmembrane region" description="Helical" evidence="1">
    <location>
        <begin position="162"/>
        <end position="179"/>
    </location>
</feature>
<keyword evidence="4" id="KW-1185">Reference proteome</keyword>
<dbReference type="PANTHER" id="PTHR34980">
    <property type="entry name" value="INNER MEMBRANE PROTEIN-RELATED-RELATED"/>
    <property type="match status" value="1"/>
</dbReference>
<evidence type="ECO:0000313" key="3">
    <source>
        <dbReference type="EMBL" id="GGF61787.1"/>
    </source>
</evidence>
<dbReference type="SUPFAM" id="SSF55277">
    <property type="entry name" value="GYF domain"/>
    <property type="match status" value="1"/>
</dbReference>
<evidence type="ECO:0000256" key="1">
    <source>
        <dbReference type="SAM" id="Phobius"/>
    </source>
</evidence>